<dbReference type="EMBL" id="VOBQ01000008">
    <property type="protein sequence ID" value="TWO71491.1"/>
    <property type="molecule type" value="Genomic_DNA"/>
</dbReference>
<name>A0A562ZSZ1_9BURK</name>
<comment type="caution">
    <text evidence="1">The sequence shown here is derived from an EMBL/GenBank/DDBJ whole genome shotgun (WGS) entry which is preliminary data.</text>
</comment>
<keyword evidence="2" id="KW-1185">Reference proteome</keyword>
<dbReference type="OrthoDB" id="8908156at2"/>
<protein>
    <submittedName>
        <fullName evidence="1">PRTRC system protein F</fullName>
    </submittedName>
</protein>
<dbReference type="Proteomes" id="UP000318199">
    <property type="component" value="Unassembled WGS sequence"/>
</dbReference>
<organism evidence="1 2">
    <name type="scientific">Caenimonas sedimenti</name>
    <dbReference type="NCBI Taxonomy" id="2596921"/>
    <lineage>
        <taxon>Bacteria</taxon>
        <taxon>Pseudomonadati</taxon>
        <taxon>Pseudomonadota</taxon>
        <taxon>Betaproteobacteria</taxon>
        <taxon>Burkholderiales</taxon>
        <taxon>Comamonadaceae</taxon>
        <taxon>Caenimonas</taxon>
    </lineage>
</organism>
<dbReference type="AlphaFoldDB" id="A0A562ZSZ1"/>
<reference evidence="1 2" key="1">
    <citation type="submission" date="2019-07" db="EMBL/GenBank/DDBJ databases">
        <title>Caenimonas sedimenti sp. nov., isolated from activated sludge.</title>
        <authorList>
            <person name="Xu J."/>
        </authorList>
    </citation>
    <scope>NUCLEOTIDE SEQUENCE [LARGE SCALE GENOMIC DNA]</scope>
    <source>
        <strain evidence="1 2">HX-9-20</strain>
    </source>
</reference>
<evidence type="ECO:0000313" key="2">
    <source>
        <dbReference type="Proteomes" id="UP000318199"/>
    </source>
</evidence>
<accession>A0A562ZSZ1</accession>
<gene>
    <name evidence="1" type="ORF">FN976_11290</name>
</gene>
<dbReference type="RefSeq" id="WP_145893103.1">
    <property type="nucleotide sequence ID" value="NZ_VOBQ01000008.1"/>
</dbReference>
<sequence length="380" mass="42188">MSTNYAQTQHRSALPGCFCLPALDEAIPTELTNERGRRRSLARFAQASEKIGVPLPSGTFTSIEQMLEAQWSGYATSVFAHLSEELAPAKPYVTVRDDRLEVAIGACSGLSVYRLKPVIEALEAAEPGIGWFVHSVLDKCRVHGHEIYDLALAGYVFYGHIDMHEFTDEAYARALLWEEGVEPPEDGPLPPDQIEEMRGNYGMWPSDTIADAGGFKHLYGYVAVETGPKSARGETDRRPKVASDTKVRQWLRANGGHQLQPAVDVALRLKTALAMDKDRAFVWHSPRDPYQGEDWDPMGALALLTWDDPGLLIEAVEHHEQNLMNGGQAIEAFARTSLPLSAATRLTKLVDLASDTKQYLQRWSLLAELLSHLPLWEGRS</sequence>
<evidence type="ECO:0000313" key="1">
    <source>
        <dbReference type="EMBL" id="TWO71491.1"/>
    </source>
</evidence>
<dbReference type="InterPro" id="IPR022283">
    <property type="entry name" value="PRTRC_protein-F"/>
</dbReference>
<dbReference type="Pfam" id="PF14456">
    <property type="entry name" value="alpha-hel2"/>
    <property type="match status" value="1"/>
</dbReference>
<proteinExistence type="predicted"/>
<dbReference type="NCBIfam" id="TIGR03742">
    <property type="entry name" value="PRTRC_F"/>
    <property type="match status" value="1"/>
</dbReference>